<accession>A0ABU2JQW8</accession>
<protein>
    <submittedName>
        <fullName evidence="2">Uncharacterized protein</fullName>
    </submittedName>
</protein>
<gene>
    <name evidence="2" type="ORF">RM844_13875</name>
</gene>
<sequence length="253" mass="26054">MTDLSVHALSVAATPATAYRPLAETSDPAALDLARLVAAAGGPPVGEQLLLPVDPATDVAARALTALLTLGRPVGDEPLFLVRSGPARDHAVAELGRLVHDFDWPGAELGLTHLDELGGLLAPRLLDWAIEDRATVLLCDDPTLTARAHPRPAHAVALRVRRGPGPLRLLDSGEGPPPAGLPGTPLTGTGPCDSWLALAAALAGGQLATGERLLMHTRGPHREGWLALAATDPATLRFAPAPRPTAQPVGSPA</sequence>
<keyword evidence="3" id="KW-1185">Reference proteome</keyword>
<reference evidence="3" key="1">
    <citation type="submission" date="2023-07" db="EMBL/GenBank/DDBJ databases">
        <title>30 novel species of actinomycetes from the DSMZ collection.</title>
        <authorList>
            <person name="Nouioui I."/>
        </authorList>
    </citation>
    <scope>NUCLEOTIDE SEQUENCE [LARGE SCALE GENOMIC DNA]</scope>
    <source>
        <strain evidence="3">DSM 44915</strain>
    </source>
</reference>
<organism evidence="2 3">
    <name type="scientific">Streptomyces chisholmiae</name>
    <dbReference type="NCBI Taxonomy" id="3075540"/>
    <lineage>
        <taxon>Bacteria</taxon>
        <taxon>Bacillati</taxon>
        <taxon>Actinomycetota</taxon>
        <taxon>Actinomycetes</taxon>
        <taxon>Kitasatosporales</taxon>
        <taxon>Streptomycetaceae</taxon>
        <taxon>Streptomyces</taxon>
    </lineage>
</organism>
<evidence type="ECO:0000313" key="3">
    <source>
        <dbReference type="Proteomes" id="UP001183410"/>
    </source>
</evidence>
<dbReference type="Proteomes" id="UP001183410">
    <property type="component" value="Unassembled WGS sequence"/>
</dbReference>
<comment type="caution">
    <text evidence="2">The sequence shown here is derived from an EMBL/GenBank/DDBJ whole genome shotgun (WGS) entry which is preliminary data.</text>
</comment>
<dbReference type="EMBL" id="JAVREO010000007">
    <property type="protein sequence ID" value="MDT0267375.1"/>
    <property type="molecule type" value="Genomic_DNA"/>
</dbReference>
<evidence type="ECO:0000313" key="2">
    <source>
        <dbReference type="EMBL" id="MDT0267375.1"/>
    </source>
</evidence>
<proteinExistence type="predicted"/>
<name>A0ABU2JQW8_9ACTN</name>
<dbReference type="RefSeq" id="WP_311667437.1">
    <property type="nucleotide sequence ID" value="NZ_JAVREO010000007.1"/>
</dbReference>
<evidence type="ECO:0000256" key="1">
    <source>
        <dbReference type="SAM" id="MobiDB-lite"/>
    </source>
</evidence>
<feature type="region of interest" description="Disordered" evidence="1">
    <location>
        <begin position="166"/>
        <end position="187"/>
    </location>
</feature>